<protein>
    <recommendedName>
        <fullName evidence="4">HXXEE domain-containing protein</fullName>
    </recommendedName>
</protein>
<evidence type="ECO:0000313" key="2">
    <source>
        <dbReference type="EMBL" id="OUN03034.1"/>
    </source>
</evidence>
<gene>
    <name evidence="2" type="ORF">B5G41_08260</name>
</gene>
<comment type="caution">
    <text evidence="2">The sequence shown here is derived from an EMBL/GenBank/DDBJ whole genome shotgun (WGS) entry which is preliminary data.</text>
</comment>
<proteinExistence type="predicted"/>
<evidence type="ECO:0000256" key="1">
    <source>
        <dbReference type="SAM" id="Phobius"/>
    </source>
</evidence>
<dbReference type="Pfam" id="PF13787">
    <property type="entry name" value="HXXEE"/>
    <property type="match status" value="1"/>
</dbReference>
<dbReference type="AlphaFoldDB" id="A0A1Y3QTN4"/>
<feature type="transmembrane region" description="Helical" evidence="1">
    <location>
        <begin position="62"/>
        <end position="84"/>
    </location>
</feature>
<dbReference type="eggNOG" id="ENOG5032MBE">
    <property type="taxonomic scope" value="Bacteria"/>
</dbReference>
<evidence type="ECO:0008006" key="4">
    <source>
        <dbReference type="Google" id="ProtNLM"/>
    </source>
</evidence>
<feature type="transmembrane region" description="Helical" evidence="1">
    <location>
        <begin position="147"/>
        <end position="165"/>
    </location>
</feature>
<dbReference type="EMBL" id="NFHB01000005">
    <property type="protein sequence ID" value="OUN03034.1"/>
    <property type="molecule type" value="Genomic_DNA"/>
</dbReference>
<dbReference type="InterPro" id="IPR025671">
    <property type="entry name" value="HXXEE"/>
</dbReference>
<feature type="transmembrane region" description="Helical" evidence="1">
    <location>
        <begin position="115"/>
        <end position="135"/>
    </location>
</feature>
<dbReference type="RefSeq" id="WP_087402310.1">
    <property type="nucleotide sequence ID" value="NZ_BAAFKZ010000012.1"/>
</dbReference>
<accession>A0A1Y3QTN4</accession>
<reference evidence="3" key="1">
    <citation type="submission" date="2017-04" db="EMBL/GenBank/DDBJ databases">
        <title>Function of individual gut microbiota members based on whole genome sequencing of pure cultures obtained from chicken caecum.</title>
        <authorList>
            <person name="Medvecky M."/>
            <person name="Cejkova D."/>
            <person name="Polansky O."/>
            <person name="Karasova D."/>
            <person name="Kubasova T."/>
            <person name="Cizek A."/>
            <person name="Rychlik I."/>
        </authorList>
    </citation>
    <scope>NUCLEOTIDE SEQUENCE [LARGE SCALE GENOMIC DNA]</scope>
    <source>
        <strain evidence="3">An90</strain>
    </source>
</reference>
<sequence length="179" mass="19705">MAGGALLPGWLLWSLPAMFLLHDAEEVLFLPPWLRRNRELLARRFPQLARRMLPHFDGISPLRFAAMAAEELVLLVAVTACAALAGCYYPWLALFLAFGMHLLIHLGQWVALGRYVPVIATSLPCLACCGRGLCIMINSRAFSLREFVLCGMAGCAVAAVNLWLVHRLAAPPVSGREPR</sequence>
<dbReference type="OrthoDB" id="5195477at2"/>
<keyword evidence="1" id="KW-0472">Membrane</keyword>
<organism evidence="2 3">
    <name type="scientific">Alistipes onderdonkii</name>
    <dbReference type="NCBI Taxonomy" id="328813"/>
    <lineage>
        <taxon>Bacteria</taxon>
        <taxon>Pseudomonadati</taxon>
        <taxon>Bacteroidota</taxon>
        <taxon>Bacteroidia</taxon>
        <taxon>Bacteroidales</taxon>
        <taxon>Rikenellaceae</taxon>
        <taxon>Alistipes</taxon>
    </lineage>
</organism>
<keyword evidence="1" id="KW-0812">Transmembrane</keyword>
<dbReference type="Proteomes" id="UP000195772">
    <property type="component" value="Unassembled WGS sequence"/>
</dbReference>
<name>A0A1Y3QTN4_9BACT</name>
<keyword evidence="1" id="KW-1133">Transmembrane helix</keyword>
<evidence type="ECO:0000313" key="3">
    <source>
        <dbReference type="Proteomes" id="UP000195772"/>
    </source>
</evidence>